<sequence>MANLDFYGGTTKRQFQATGFFRLEKTEERWFLVDPDGYPFITVGVNHADETNLKYDHNIEIWEKKYGSRQNWIQGLVHDLKDWGFNTIGWTADYISGDWGVALDWFGDPVDLGHSSGWAAQDYKLANMPYCVQIRVQEIEDWNGFPNYRDVYSPDFDKYCDYLARAVCHEHKDSKNLIGYFLVDIPGWIPHASGRFFQGMEHLKGQEFDDKLFDIATKYYDTITKYIRKYDPNHLILGDRYNGDKGIPEIVLQAMKPYVDVLSVQYFPASTDEAHEKMKNDLARWSELTGKPVLIADIGNWCATHMNPNRVSDLKSQGERGADYTRSIGKVLHEPWFIGWHWCAHLENKARGWGIKDPFDQPYQEFVDPVREFNRKVYDHI</sequence>
<dbReference type="RefSeq" id="WP_134753999.1">
    <property type="nucleotide sequence ID" value="NZ_MYFO02000009.1"/>
</dbReference>
<dbReference type="OrthoDB" id="9760450at2"/>
<reference evidence="1 2" key="1">
    <citation type="submission" date="2017-03" db="EMBL/GenBank/DDBJ databases">
        <title>Isolation of Levoglucosan Utilizing Bacteria.</title>
        <authorList>
            <person name="Arya A.S."/>
        </authorList>
    </citation>
    <scope>NUCLEOTIDE SEQUENCE [LARGE SCALE GENOMIC DNA]</scope>
    <source>
        <strain evidence="1 2">MEC069</strain>
    </source>
</reference>
<comment type="caution">
    <text evidence="1">The sequence shown here is derived from an EMBL/GenBank/DDBJ whole genome shotgun (WGS) entry which is preliminary data.</text>
</comment>
<keyword evidence="2" id="KW-1185">Reference proteome</keyword>
<evidence type="ECO:0000313" key="2">
    <source>
        <dbReference type="Proteomes" id="UP000298246"/>
    </source>
</evidence>
<dbReference type="Gene3D" id="3.20.20.80">
    <property type="entry name" value="Glycosidases"/>
    <property type="match status" value="2"/>
</dbReference>
<dbReference type="EMBL" id="MYFO01000018">
    <property type="protein sequence ID" value="TFE86554.1"/>
    <property type="molecule type" value="Genomic_DNA"/>
</dbReference>
<protein>
    <submittedName>
        <fullName evidence="1">Agarase</fullName>
    </submittedName>
</protein>
<accession>A0A4Y8PYW0</accession>
<gene>
    <name evidence="1" type="ORF">B5M42_14420</name>
</gene>
<dbReference type="AlphaFoldDB" id="A0A4Y8PYW0"/>
<dbReference type="InterPro" id="IPR017853">
    <property type="entry name" value="GH"/>
</dbReference>
<name>A0A4Y8PYW0_9BACL</name>
<proteinExistence type="predicted"/>
<organism evidence="1 2">
    <name type="scientific">Paenibacillus athensensis</name>
    <dbReference type="NCBI Taxonomy" id="1967502"/>
    <lineage>
        <taxon>Bacteria</taxon>
        <taxon>Bacillati</taxon>
        <taxon>Bacillota</taxon>
        <taxon>Bacilli</taxon>
        <taxon>Bacillales</taxon>
        <taxon>Paenibacillaceae</taxon>
        <taxon>Paenibacillus</taxon>
    </lineage>
</organism>
<dbReference type="SUPFAM" id="SSF51445">
    <property type="entry name" value="(Trans)glycosidases"/>
    <property type="match status" value="1"/>
</dbReference>
<evidence type="ECO:0000313" key="1">
    <source>
        <dbReference type="EMBL" id="TFE86554.1"/>
    </source>
</evidence>
<dbReference type="Proteomes" id="UP000298246">
    <property type="component" value="Unassembled WGS sequence"/>
</dbReference>